<proteinExistence type="predicted"/>
<reference evidence="2 3" key="1">
    <citation type="submission" date="2019-05" db="EMBL/GenBank/DDBJ databases">
        <title>Another draft genome of Portunus trituberculatus and its Hox gene families provides insights of decapod evolution.</title>
        <authorList>
            <person name="Jeong J.-H."/>
            <person name="Song I."/>
            <person name="Kim S."/>
            <person name="Choi T."/>
            <person name="Kim D."/>
            <person name="Ryu S."/>
            <person name="Kim W."/>
        </authorList>
    </citation>
    <scope>NUCLEOTIDE SEQUENCE [LARGE SCALE GENOMIC DNA]</scope>
    <source>
        <tissue evidence="2">Muscle</tissue>
    </source>
</reference>
<feature type="region of interest" description="Disordered" evidence="1">
    <location>
        <begin position="1"/>
        <end position="55"/>
    </location>
</feature>
<evidence type="ECO:0000313" key="2">
    <source>
        <dbReference type="EMBL" id="MPC56023.1"/>
    </source>
</evidence>
<dbReference type="AlphaFoldDB" id="A0A5B7GFA4"/>
<organism evidence="2 3">
    <name type="scientific">Portunus trituberculatus</name>
    <name type="common">Swimming crab</name>
    <name type="synonym">Neptunus trituberculatus</name>
    <dbReference type="NCBI Taxonomy" id="210409"/>
    <lineage>
        <taxon>Eukaryota</taxon>
        <taxon>Metazoa</taxon>
        <taxon>Ecdysozoa</taxon>
        <taxon>Arthropoda</taxon>
        <taxon>Crustacea</taxon>
        <taxon>Multicrustacea</taxon>
        <taxon>Malacostraca</taxon>
        <taxon>Eumalacostraca</taxon>
        <taxon>Eucarida</taxon>
        <taxon>Decapoda</taxon>
        <taxon>Pleocyemata</taxon>
        <taxon>Brachyura</taxon>
        <taxon>Eubrachyura</taxon>
        <taxon>Portunoidea</taxon>
        <taxon>Portunidae</taxon>
        <taxon>Portuninae</taxon>
        <taxon>Portunus</taxon>
    </lineage>
</organism>
<feature type="region of interest" description="Disordered" evidence="1">
    <location>
        <begin position="156"/>
        <end position="178"/>
    </location>
</feature>
<accession>A0A5B7GFA4</accession>
<evidence type="ECO:0000256" key="1">
    <source>
        <dbReference type="SAM" id="MobiDB-lite"/>
    </source>
</evidence>
<evidence type="ECO:0000313" key="3">
    <source>
        <dbReference type="Proteomes" id="UP000324222"/>
    </source>
</evidence>
<name>A0A5B7GFA4_PORTR</name>
<sequence>MTRKRSIARHAGVEQLTDAAKAPTQRDEAVRSIPPTVPSSLASHQWPPASHTQSTWRSSVLDHSSFPVATHTSPLFQRSGRVWQGLAGHNNLFPGGASVPLGDGNVVVVASKTTAAAVWWRHKEGVACGEGYTKTSGGSGNEGKYAAVTSLVKSRAAPCSGSPPPSTRHSPRYLAGLQ</sequence>
<dbReference type="EMBL" id="VSRR010013632">
    <property type="protein sequence ID" value="MPC56023.1"/>
    <property type="molecule type" value="Genomic_DNA"/>
</dbReference>
<gene>
    <name evidence="2" type="ORF">E2C01_049972</name>
</gene>
<keyword evidence="3" id="KW-1185">Reference proteome</keyword>
<comment type="caution">
    <text evidence="2">The sequence shown here is derived from an EMBL/GenBank/DDBJ whole genome shotgun (WGS) entry which is preliminary data.</text>
</comment>
<dbReference type="Proteomes" id="UP000324222">
    <property type="component" value="Unassembled WGS sequence"/>
</dbReference>
<protein>
    <submittedName>
        <fullName evidence="2">Uncharacterized protein</fullName>
    </submittedName>
</protein>